<evidence type="ECO:0000259" key="4">
    <source>
        <dbReference type="PROSITE" id="PS01124"/>
    </source>
</evidence>
<dbReference type="InterPro" id="IPR020449">
    <property type="entry name" value="Tscrpt_reg_AraC-type_HTH"/>
</dbReference>
<protein>
    <submittedName>
        <fullName evidence="5">AraC family transcriptional regulator</fullName>
    </submittedName>
</protein>
<dbReference type="Gene3D" id="1.10.10.60">
    <property type="entry name" value="Homeodomain-like"/>
    <property type="match status" value="2"/>
</dbReference>
<dbReference type="AlphaFoldDB" id="A0A926DSH0"/>
<dbReference type="EMBL" id="JACRSQ010000005">
    <property type="protein sequence ID" value="MBC8542949.1"/>
    <property type="molecule type" value="Genomic_DNA"/>
</dbReference>
<sequence length="271" mass="30578">MYEDLQYFPGMDPTLPFRILLTGISYCDGSYRISRMKSPLTVLEYVVKGTGSILCDGESFTASSGDVYILRKGTCHTYSSDAKDPWIKLFFNLDGSLVELLLDQYEIGNPVVLHRCPVEPLFREFIQTAFTSGSDTRRTFHQCALLFHRILTVLYDTKPHTPAISSEAVILRQALDKAVSGSISISQLARAIGRSPDYTTKLFKKTFHITPYAYLLQQKLAAAQNLLQNTTLPVQEIARQLGYDDAHYFSNVFKAQFGVSPRAYRQSKTFL</sequence>
<dbReference type="InterPro" id="IPR009057">
    <property type="entry name" value="Homeodomain-like_sf"/>
</dbReference>
<dbReference type="SUPFAM" id="SSF51215">
    <property type="entry name" value="Regulatory protein AraC"/>
    <property type="match status" value="1"/>
</dbReference>
<evidence type="ECO:0000256" key="3">
    <source>
        <dbReference type="ARBA" id="ARBA00023163"/>
    </source>
</evidence>
<dbReference type="InterPro" id="IPR018062">
    <property type="entry name" value="HTH_AraC-typ_CS"/>
</dbReference>
<dbReference type="RefSeq" id="WP_249289537.1">
    <property type="nucleotide sequence ID" value="NZ_JACRSQ010000005.1"/>
</dbReference>
<dbReference type="InterPro" id="IPR003313">
    <property type="entry name" value="AraC-bd"/>
</dbReference>
<dbReference type="GO" id="GO:0003700">
    <property type="term" value="F:DNA-binding transcription factor activity"/>
    <property type="evidence" value="ECO:0007669"/>
    <property type="project" value="InterPro"/>
</dbReference>
<evidence type="ECO:0000256" key="2">
    <source>
        <dbReference type="ARBA" id="ARBA00023125"/>
    </source>
</evidence>
<dbReference type="PRINTS" id="PR00032">
    <property type="entry name" value="HTHARAC"/>
</dbReference>
<keyword evidence="2" id="KW-0238">DNA-binding</keyword>
<dbReference type="Proteomes" id="UP000657006">
    <property type="component" value="Unassembled WGS sequence"/>
</dbReference>
<dbReference type="InterPro" id="IPR018060">
    <property type="entry name" value="HTH_AraC"/>
</dbReference>
<dbReference type="PROSITE" id="PS01124">
    <property type="entry name" value="HTH_ARAC_FAMILY_2"/>
    <property type="match status" value="1"/>
</dbReference>
<dbReference type="PANTHER" id="PTHR43280:SF2">
    <property type="entry name" value="HTH-TYPE TRANSCRIPTIONAL REGULATOR EXSA"/>
    <property type="match status" value="1"/>
</dbReference>
<dbReference type="PANTHER" id="PTHR43280">
    <property type="entry name" value="ARAC-FAMILY TRANSCRIPTIONAL REGULATOR"/>
    <property type="match status" value="1"/>
</dbReference>
<evidence type="ECO:0000256" key="1">
    <source>
        <dbReference type="ARBA" id="ARBA00023015"/>
    </source>
</evidence>
<name>A0A926DSH0_9FIRM</name>
<dbReference type="Pfam" id="PF02311">
    <property type="entry name" value="AraC_binding"/>
    <property type="match status" value="1"/>
</dbReference>
<reference evidence="5" key="1">
    <citation type="submission" date="2020-08" db="EMBL/GenBank/DDBJ databases">
        <title>Genome public.</title>
        <authorList>
            <person name="Liu C."/>
            <person name="Sun Q."/>
        </authorList>
    </citation>
    <scope>NUCLEOTIDE SEQUENCE</scope>
    <source>
        <strain evidence="5">NSJ-32</strain>
    </source>
</reference>
<keyword evidence="3" id="KW-0804">Transcription</keyword>
<dbReference type="PROSITE" id="PS00041">
    <property type="entry name" value="HTH_ARAC_FAMILY_1"/>
    <property type="match status" value="1"/>
</dbReference>
<dbReference type="Gene3D" id="2.60.120.10">
    <property type="entry name" value="Jelly Rolls"/>
    <property type="match status" value="1"/>
</dbReference>
<accession>A0A926DSH0</accession>
<dbReference type="SMART" id="SM00342">
    <property type="entry name" value="HTH_ARAC"/>
    <property type="match status" value="1"/>
</dbReference>
<dbReference type="SUPFAM" id="SSF46689">
    <property type="entry name" value="Homeodomain-like"/>
    <property type="match status" value="2"/>
</dbReference>
<evidence type="ECO:0000313" key="6">
    <source>
        <dbReference type="Proteomes" id="UP000657006"/>
    </source>
</evidence>
<proteinExistence type="predicted"/>
<gene>
    <name evidence="5" type="ORF">H8730_05275</name>
</gene>
<dbReference type="GO" id="GO:0043565">
    <property type="term" value="F:sequence-specific DNA binding"/>
    <property type="evidence" value="ECO:0007669"/>
    <property type="project" value="InterPro"/>
</dbReference>
<keyword evidence="6" id="KW-1185">Reference proteome</keyword>
<feature type="domain" description="HTH araC/xylS-type" evidence="4">
    <location>
        <begin position="169"/>
        <end position="267"/>
    </location>
</feature>
<comment type="caution">
    <text evidence="5">The sequence shown here is derived from an EMBL/GenBank/DDBJ whole genome shotgun (WGS) entry which is preliminary data.</text>
</comment>
<keyword evidence="1" id="KW-0805">Transcription regulation</keyword>
<dbReference type="InterPro" id="IPR037923">
    <property type="entry name" value="HTH-like"/>
</dbReference>
<organism evidence="5 6">
    <name type="scientific">Bianquea renquensis</name>
    <dbReference type="NCBI Taxonomy" id="2763661"/>
    <lineage>
        <taxon>Bacteria</taxon>
        <taxon>Bacillati</taxon>
        <taxon>Bacillota</taxon>
        <taxon>Clostridia</taxon>
        <taxon>Eubacteriales</taxon>
        <taxon>Bianqueaceae</taxon>
        <taxon>Bianquea</taxon>
    </lineage>
</organism>
<dbReference type="Pfam" id="PF12833">
    <property type="entry name" value="HTH_18"/>
    <property type="match status" value="1"/>
</dbReference>
<evidence type="ECO:0000313" key="5">
    <source>
        <dbReference type="EMBL" id="MBC8542949.1"/>
    </source>
</evidence>
<dbReference type="InterPro" id="IPR014710">
    <property type="entry name" value="RmlC-like_jellyroll"/>
</dbReference>